<keyword evidence="3" id="KW-1185">Reference proteome</keyword>
<organism evidence="2 3">
    <name type="scientific">Halapricum desulfuricans</name>
    <dbReference type="NCBI Taxonomy" id="2841257"/>
    <lineage>
        <taxon>Archaea</taxon>
        <taxon>Methanobacteriati</taxon>
        <taxon>Methanobacteriota</taxon>
        <taxon>Stenosarchaea group</taxon>
        <taxon>Halobacteria</taxon>
        <taxon>Halobacteriales</taxon>
        <taxon>Haloarculaceae</taxon>
        <taxon>Halapricum</taxon>
    </lineage>
</organism>
<feature type="transmembrane region" description="Helical" evidence="1">
    <location>
        <begin position="52"/>
        <end position="77"/>
    </location>
</feature>
<feature type="transmembrane region" description="Helical" evidence="1">
    <location>
        <begin position="89"/>
        <end position="111"/>
    </location>
</feature>
<protein>
    <submittedName>
        <fullName evidence="2">Putative membrane protein</fullName>
    </submittedName>
</protein>
<keyword evidence="1" id="KW-0812">Transmembrane</keyword>
<evidence type="ECO:0000313" key="2">
    <source>
        <dbReference type="EMBL" id="QSG14648.1"/>
    </source>
</evidence>
<accession>A0A897NPG7</accession>
<evidence type="ECO:0000313" key="3">
    <source>
        <dbReference type="Proteomes" id="UP000663292"/>
    </source>
</evidence>
<gene>
    <name evidence="2" type="ORF">HSEST_1115</name>
</gene>
<dbReference type="RefSeq" id="WP_229122696.1">
    <property type="nucleotide sequence ID" value="NZ_CP064791.1"/>
</dbReference>
<keyword evidence="1" id="KW-1133">Transmembrane helix</keyword>
<sequence>MSAPNQTGIAGAIRIDLKRLHETWMELVYPRQLDAEQTVLGKWRPQTTGSRIAYRLWGAIGTPIVGLLYPLVLFGYVLRYQAGKLDSAVTRIGIAGVVVLSVVVWGALSVLARYQLEMSPTGVIAVVAAGLVATVSAALAVVTSRIGGRASTVLLSYPLAITAIFLPPVVAGLYSEAVASYIFPQSESLAEWLLENVLTIGGLNDYLWNNYELEGVAYVGMWFGIAVPVGWLLGTLVTLANYVRPRN</sequence>
<name>A0A897NPG7_9EURY</name>
<keyword evidence="1" id="KW-0472">Membrane</keyword>
<feature type="transmembrane region" description="Helical" evidence="1">
    <location>
        <begin position="123"/>
        <end position="142"/>
    </location>
</feature>
<reference evidence="2 3" key="1">
    <citation type="submission" date="2020-11" db="EMBL/GenBank/DDBJ databases">
        <title>Carbohydrate-dependent, anaerobic sulfur respiration: A novel catabolism in halophilic archaea.</title>
        <authorList>
            <person name="Sorokin D.Y."/>
            <person name="Messina E."/>
            <person name="Smedile F."/>
            <person name="La Cono V."/>
            <person name="Hallsworth J.E."/>
            <person name="Yakimov M.M."/>
        </authorList>
    </citation>
    <scope>NUCLEOTIDE SEQUENCE [LARGE SCALE GENOMIC DNA]</scope>
    <source>
        <strain evidence="2 3">HSR-Est</strain>
    </source>
</reference>
<feature type="transmembrane region" description="Helical" evidence="1">
    <location>
        <begin position="216"/>
        <end position="243"/>
    </location>
</feature>
<dbReference type="AlphaFoldDB" id="A0A897NPG7"/>
<evidence type="ECO:0000256" key="1">
    <source>
        <dbReference type="SAM" id="Phobius"/>
    </source>
</evidence>
<dbReference type="Proteomes" id="UP000663292">
    <property type="component" value="Chromosome"/>
</dbReference>
<proteinExistence type="predicted"/>
<dbReference type="GeneID" id="68857750"/>
<feature type="transmembrane region" description="Helical" evidence="1">
    <location>
        <begin position="154"/>
        <end position="174"/>
    </location>
</feature>
<dbReference type="EMBL" id="CP064791">
    <property type="protein sequence ID" value="QSG14648.1"/>
    <property type="molecule type" value="Genomic_DNA"/>
</dbReference>